<dbReference type="OrthoDB" id="5413827at2759"/>
<feature type="compositionally biased region" description="Polar residues" evidence="1">
    <location>
        <begin position="42"/>
        <end position="53"/>
    </location>
</feature>
<sequence>MGLIRQSVRKTKTCSDENPRSRSRNPQPHRRFQQRRRRQRLTSHSAMNPNNAISAPGPQLRSRLLRLPCEIRDQIWHEALGDMVFYPDYSRGHYGQLSYAHRRHTITNVGLLPLLRSEVGTLKLPPSCTPPVSFVSGLRRHPQLPRLVARAEVQEPAARELHVVLERAAARGDAGACGLEEGLEGVGVDEPPVGDAEG</sequence>
<dbReference type="AlphaFoldDB" id="K1XIA8"/>
<dbReference type="EMBL" id="JH921462">
    <property type="protein sequence ID" value="EKD12149.1"/>
    <property type="molecule type" value="Genomic_DNA"/>
</dbReference>
<protein>
    <submittedName>
        <fullName evidence="2">Uncharacterized protein</fullName>
    </submittedName>
</protein>
<name>K1XIA8_MARBU</name>
<dbReference type="KEGG" id="mbe:MBM_09648"/>
<evidence type="ECO:0000313" key="2">
    <source>
        <dbReference type="EMBL" id="EKD12149.1"/>
    </source>
</evidence>
<keyword evidence="3" id="KW-1185">Reference proteome</keyword>
<proteinExistence type="predicted"/>
<reference evidence="2 3" key="1">
    <citation type="journal article" date="2012" name="BMC Genomics">
        <title>Sequencing the genome of Marssonina brunnea reveals fungus-poplar co-evolution.</title>
        <authorList>
            <person name="Zhu S."/>
            <person name="Cao Y.-Z."/>
            <person name="Jiang C."/>
            <person name="Tan B.-Y."/>
            <person name="Wang Z."/>
            <person name="Feng S."/>
            <person name="Zhang L."/>
            <person name="Su X.-H."/>
            <person name="Brejova B."/>
            <person name="Vinar T."/>
            <person name="Xu M."/>
            <person name="Wang M.-X."/>
            <person name="Zhang S.-G."/>
            <person name="Huang M.-R."/>
            <person name="Wu R."/>
            <person name="Zhou Y."/>
        </authorList>
    </citation>
    <scope>NUCLEOTIDE SEQUENCE [LARGE SCALE GENOMIC DNA]</scope>
    <source>
        <strain evidence="2 3">MB_m1</strain>
    </source>
</reference>
<accession>K1XIA8</accession>
<evidence type="ECO:0000313" key="3">
    <source>
        <dbReference type="Proteomes" id="UP000006753"/>
    </source>
</evidence>
<gene>
    <name evidence="2" type="ORF">MBM_09648</name>
</gene>
<feature type="region of interest" description="Disordered" evidence="1">
    <location>
        <begin position="1"/>
        <end position="57"/>
    </location>
</feature>
<evidence type="ECO:0000256" key="1">
    <source>
        <dbReference type="SAM" id="MobiDB-lite"/>
    </source>
</evidence>
<dbReference type="HOGENOM" id="CLU_1378401_0_0_1"/>
<dbReference type="InParanoid" id="K1XIA8"/>
<dbReference type="Proteomes" id="UP000006753">
    <property type="component" value="Unassembled WGS sequence"/>
</dbReference>
<feature type="compositionally biased region" description="Basic residues" evidence="1">
    <location>
        <begin position="21"/>
        <end position="41"/>
    </location>
</feature>
<organism evidence="2 3">
    <name type="scientific">Marssonina brunnea f. sp. multigermtubi (strain MB_m1)</name>
    <name type="common">Marssonina leaf spot fungus</name>
    <dbReference type="NCBI Taxonomy" id="1072389"/>
    <lineage>
        <taxon>Eukaryota</taxon>
        <taxon>Fungi</taxon>
        <taxon>Dikarya</taxon>
        <taxon>Ascomycota</taxon>
        <taxon>Pezizomycotina</taxon>
        <taxon>Leotiomycetes</taxon>
        <taxon>Helotiales</taxon>
        <taxon>Drepanopezizaceae</taxon>
        <taxon>Drepanopeziza</taxon>
    </lineage>
</organism>